<evidence type="ECO:0000256" key="6">
    <source>
        <dbReference type="ARBA" id="ARBA00022777"/>
    </source>
</evidence>
<dbReference type="PATRIC" id="fig|742737.3.peg.4061"/>
<gene>
    <name evidence="11" type="ORF">HMPREF9473_04077</name>
</gene>
<dbReference type="PROSITE" id="PS50885">
    <property type="entry name" value="HAMP"/>
    <property type="match status" value="1"/>
</dbReference>
<dbReference type="CDD" id="cd18773">
    <property type="entry name" value="PDC1_HK_sensor"/>
    <property type="match status" value="1"/>
</dbReference>
<dbReference type="SUPFAM" id="SSF55874">
    <property type="entry name" value="ATPase domain of HSP90 chaperone/DNA topoisomerase II/histidine kinase"/>
    <property type="match status" value="1"/>
</dbReference>
<keyword evidence="8" id="KW-0812">Transmembrane</keyword>
<name>G5IKP9_9FIRM</name>
<dbReference type="Pfam" id="PF02518">
    <property type="entry name" value="HATPase_c"/>
    <property type="match status" value="1"/>
</dbReference>
<dbReference type="PANTHER" id="PTHR34220:SF7">
    <property type="entry name" value="SENSOR HISTIDINE KINASE YPDA"/>
    <property type="match status" value="1"/>
</dbReference>
<keyword evidence="6" id="KW-0418">Kinase</keyword>
<keyword evidence="8" id="KW-0472">Membrane</keyword>
<feature type="domain" description="Histidine kinase" evidence="9">
    <location>
        <begin position="471"/>
        <end position="576"/>
    </location>
</feature>
<dbReference type="EC" id="2.7.13.3" evidence="3"/>
<dbReference type="SMART" id="SM00387">
    <property type="entry name" value="HATPase_c"/>
    <property type="match status" value="1"/>
</dbReference>
<evidence type="ECO:0000256" key="3">
    <source>
        <dbReference type="ARBA" id="ARBA00012438"/>
    </source>
</evidence>
<evidence type="ECO:0000259" key="10">
    <source>
        <dbReference type="PROSITE" id="PS50885"/>
    </source>
</evidence>
<dbReference type="InterPro" id="IPR010559">
    <property type="entry name" value="Sig_transdc_His_kin_internal"/>
</dbReference>
<keyword evidence="7" id="KW-0902">Two-component regulatory system</keyword>
<dbReference type="PANTHER" id="PTHR34220">
    <property type="entry name" value="SENSOR HISTIDINE KINASE YPDA"/>
    <property type="match status" value="1"/>
</dbReference>
<dbReference type="Pfam" id="PF06580">
    <property type="entry name" value="His_kinase"/>
    <property type="match status" value="1"/>
</dbReference>
<dbReference type="InterPro" id="IPR003594">
    <property type="entry name" value="HATPase_dom"/>
</dbReference>
<evidence type="ECO:0000256" key="7">
    <source>
        <dbReference type="ARBA" id="ARBA00023012"/>
    </source>
</evidence>
<dbReference type="InterPro" id="IPR036890">
    <property type="entry name" value="HATPase_C_sf"/>
</dbReference>
<dbReference type="AlphaFoldDB" id="G5IKP9"/>
<evidence type="ECO:0000256" key="2">
    <source>
        <dbReference type="ARBA" id="ARBA00004370"/>
    </source>
</evidence>
<evidence type="ECO:0000313" key="11">
    <source>
        <dbReference type="EMBL" id="EHI57981.1"/>
    </source>
</evidence>
<dbReference type="InterPro" id="IPR050640">
    <property type="entry name" value="Bact_2-comp_sensor_kinase"/>
</dbReference>
<evidence type="ECO:0000313" key="12">
    <source>
        <dbReference type="Proteomes" id="UP000005384"/>
    </source>
</evidence>
<accession>G5IKP9</accession>
<dbReference type="InterPro" id="IPR003660">
    <property type="entry name" value="HAMP_dom"/>
</dbReference>
<comment type="caution">
    <text evidence="11">The sequence shown here is derived from an EMBL/GenBank/DDBJ whole genome shotgun (WGS) entry which is preliminary data.</text>
</comment>
<dbReference type="GO" id="GO:0000155">
    <property type="term" value="F:phosphorelay sensor kinase activity"/>
    <property type="evidence" value="ECO:0007669"/>
    <property type="project" value="InterPro"/>
</dbReference>
<keyword evidence="12" id="KW-1185">Reference proteome</keyword>
<dbReference type="EMBL" id="ADLN01000112">
    <property type="protein sequence ID" value="EHI57981.1"/>
    <property type="molecule type" value="Genomic_DNA"/>
</dbReference>
<dbReference type="InterPro" id="IPR005467">
    <property type="entry name" value="His_kinase_dom"/>
</dbReference>
<dbReference type="Gene3D" id="3.30.565.10">
    <property type="entry name" value="Histidine kinase-like ATPase, C-terminal domain"/>
    <property type="match status" value="1"/>
</dbReference>
<dbReference type="Gene3D" id="6.10.340.10">
    <property type="match status" value="1"/>
</dbReference>
<organism evidence="11 12">
    <name type="scientific">Hungatella hathewayi WAL-18680</name>
    <dbReference type="NCBI Taxonomy" id="742737"/>
    <lineage>
        <taxon>Bacteria</taxon>
        <taxon>Bacillati</taxon>
        <taxon>Bacillota</taxon>
        <taxon>Clostridia</taxon>
        <taxon>Lachnospirales</taxon>
        <taxon>Lachnospiraceae</taxon>
        <taxon>Hungatella</taxon>
    </lineage>
</organism>
<dbReference type="Proteomes" id="UP000005384">
    <property type="component" value="Unassembled WGS sequence"/>
</dbReference>
<feature type="domain" description="HAMP" evidence="10">
    <location>
        <begin position="309"/>
        <end position="361"/>
    </location>
</feature>
<evidence type="ECO:0000256" key="4">
    <source>
        <dbReference type="ARBA" id="ARBA00022553"/>
    </source>
</evidence>
<evidence type="ECO:0000256" key="5">
    <source>
        <dbReference type="ARBA" id="ARBA00022679"/>
    </source>
</evidence>
<evidence type="ECO:0000256" key="8">
    <source>
        <dbReference type="SAM" id="Phobius"/>
    </source>
</evidence>
<comment type="catalytic activity">
    <reaction evidence="1">
        <text>ATP + protein L-histidine = ADP + protein N-phospho-L-histidine.</text>
        <dbReference type="EC" id="2.7.13.3"/>
    </reaction>
</comment>
<dbReference type="RefSeq" id="WP_006782068.1">
    <property type="nucleotide sequence ID" value="NZ_CP040506.1"/>
</dbReference>
<comment type="subcellular location">
    <subcellularLocation>
        <location evidence="2">Membrane</location>
    </subcellularLocation>
</comment>
<reference evidence="11 12" key="1">
    <citation type="submission" date="2011-08" db="EMBL/GenBank/DDBJ databases">
        <title>The Genome Sequence of Clostridium hathewayi WAL-18680.</title>
        <authorList>
            <consortium name="The Broad Institute Genome Sequencing Platform"/>
            <person name="Earl A."/>
            <person name="Ward D."/>
            <person name="Feldgarden M."/>
            <person name="Gevers D."/>
            <person name="Finegold S.M."/>
            <person name="Summanen P.H."/>
            <person name="Molitoris D.R."/>
            <person name="Song M."/>
            <person name="Daigneault M."/>
            <person name="Allen-Vercoe E."/>
            <person name="Young S.K."/>
            <person name="Zeng Q."/>
            <person name="Gargeya S."/>
            <person name="Fitzgerald M."/>
            <person name="Haas B."/>
            <person name="Abouelleil A."/>
            <person name="Alvarado L."/>
            <person name="Arachchi H.M."/>
            <person name="Berlin A."/>
            <person name="Brown A."/>
            <person name="Chapman S.B."/>
            <person name="Chen Z."/>
            <person name="Dunbar C."/>
            <person name="Freedman E."/>
            <person name="Gearin G."/>
            <person name="Gellesch M."/>
            <person name="Goldberg J."/>
            <person name="Griggs A."/>
            <person name="Gujja S."/>
            <person name="Heiman D."/>
            <person name="Howarth C."/>
            <person name="Larson L."/>
            <person name="Lui A."/>
            <person name="MacDonald P.J.P."/>
            <person name="Montmayeur A."/>
            <person name="Murphy C."/>
            <person name="Neiman D."/>
            <person name="Pearson M."/>
            <person name="Priest M."/>
            <person name="Roberts A."/>
            <person name="Saif S."/>
            <person name="Shea T."/>
            <person name="Shenoy N."/>
            <person name="Sisk P."/>
            <person name="Stolte C."/>
            <person name="Sykes S."/>
            <person name="Wortman J."/>
            <person name="Nusbaum C."/>
            <person name="Birren B."/>
        </authorList>
    </citation>
    <scope>NUCLEOTIDE SEQUENCE [LARGE SCALE GENOMIC DNA]</scope>
    <source>
        <strain evidence="11 12">WAL-18680</strain>
    </source>
</reference>
<keyword evidence="8" id="KW-1133">Transmembrane helix</keyword>
<keyword evidence="4" id="KW-0597">Phosphoprotein</keyword>
<sequence>MRQFMRKMPINMKMILVIGTLFVVSTISSGTLYQRILKDSYTKEAGQLSEQVLNSIHKGIDNQLGSIKSYAKLRMLDENTQKMLNQQNEAYTLERELEIERILYSFVELASHVRTVYYYDENGRFYGIDRTGAGIRKKYEIQEQSWYREAVLANGRHIITTNVMDREDGEIAMVFCINDIMTQKKIGMLVINMSSGELLKSMQETQEKYQTDLEITDAEGVPIYRFVSKENKNLMEEAKKSGKGMQVKEKELYLVSSLSMEMPGTVWNYTSVTPMTTLTLENKRMQKSALIVLAANSAVLLLGTFFIMRGFTAPVKELVRAMKEHEKGSKSHLQLNTNTKEMLMLQDAFNDMTERINVLFDGIVEKHKVVRKMELNILQAQIKPHFLYNTLNDISALVLSDRKREAYEVLKAFSSYYRKVLGKGEEFVTLAEEIDLVSKYLLIQNVRFSNIFHVQYEIDESLCSVKVPKLVLQPLVENAIYHGIRPLKREGMIVLSVQRGEDGNVLLGVRDDGVGMTEEQIETLLGNRTIKESENGFGLAGTIERIRLYYDNEQAVSIQSEPGQGTSIIISVPIREVRNEG</sequence>
<dbReference type="GO" id="GO:0016020">
    <property type="term" value="C:membrane"/>
    <property type="evidence" value="ECO:0007669"/>
    <property type="project" value="UniProtKB-SubCell"/>
</dbReference>
<dbReference type="Gene3D" id="3.30.450.20">
    <property type="entry name" value="PAS domain"/>
    <property type="match status" value="1"/>
</dbReference>
<evidence type="ECO:0000259" key="9">
    <source>
        <dbReference type="PROSITE" id="PS50109"/>
    </source>
</evidence>
<dbReference type="PROSITE" id="PS50109">
    <property type="entry name" value="HIS_KIN"/>
    <property type="match status" value="1"/>
</dbReference>
<dbReference type="CDD" id="cd06225">
    <property type="entry name" value="HAMP"/>
    <property type="match status" value="1"/>
</dbReference>
<feature type="transmembrane region" description="Helical" evidence="8">
    <location>
        <begin position="289"/>
        <end position="308"/>
    </location>
</feature>
<protein>
    <recommendedName>
        <fullName evidence="3">histidine kinase</fullName>
        <ecNumber evidence="3">2.7.13.3</ecNumber>
    </recommendedName>
</protein>
<keyword evidence="5" id="KW-0808">Transferase</keyword>
<dbReference type="HOGENOM" id="CLU_020473_6_1_9"/>
<evidence type="ECO:0000256" key="1">
    <source>
        <dbReference type="ARBA" id="ARBA00000085"/>
    </source>
</evidence>
<proteinExistence type="predicted"/>